<reference evidence="1" key="1">
    <citation type="submission" date="2013-08" db="EMBL/GenBank/DDBJ databases">
        <title>Gene expansion shapes genome architecture in the human pathogen Lichtheimia corymbifera: an evolutionary genomics analysis in the ancient terrestrial Mucorales (Mucoromycotina).</title>
        <authorList>
            <person name="Schwartze V.U."/>
            <person name="Winter S."/>
            <person name="Shelest E."/>
            <person name="Marcet-Houben M."/>
            <person name="Horn F."/>
            <person name="Wehner S."/>
            <person name="Hoffmann K."/>
            <person name="Riege K."/>
            <person name="Sammeth M."/>
            <person name="Nowrousian M."/>
            <person name="Valiante V."/>
            <person name="Linde J."/>
            <person name="Jacobsen I.D."/>
            <person name="Marz M."/>
            <person name="Brakhage A.A."/>
            <person name="Gabaldon T."/>
            <person name="Bocker S."/>
            <person name="Voigt K."/>
        </authorList>
    </citation>
    <scope>NUCLEOTIDE SEQUENCE [LARGE SCALE GENOMIC DNA]</scope>
    <source>
        <strain evidence="1">FSU 9682</strain>
    </source>
</reference>
<name>A0A068RP19_9FUNG</name>
<protein>
    <submittedName>
        <fullName evidence="1">Uncharacterized protein</fullName>
    </submittedName>
</protein>
<evidence type="ECO:0000313" key="2">
    <source>
        <dbReference type="Proteomes" id="UP000027586"/>
    </source>
</evidence>
<sequence>MHSKDSEGSYSERVLIIYSGIRLDCPEDFDQTRFSSGDESIINAAKKLTDMLRQKRKYRMLQTLHSNKINLLEGGSRLMASVLPT</sequence>
<proteinExistence type="predicted"/>
<dbReference type="EMBL" id="CBTN010000010">
    <property type="protein sequence ID" value="CDH51450.1"/>
    <property type="molecule type" value="Genomic_DNA"/>
</dbReference>
<dbReference type="AlphaFoldDB" id="A0A068RP19"/>
<keyword evidence="2" id="KW-1185">Reference proteome</keyword>
<comment type="caution">
    <text evidence="1">The sequence shown here is derived from an EMBL/GenBank/DDBJ whole genome shotgun (WGS) entry which is preliminary data.</text>
</comment>
<dbReference type="VEuPathDB" id="FungiDB:LCOR_03054.1"/>
<gene>
    <name evidence="1" type="ORF">LCOR_03054.1</name>
</gene>
<evidence type="ECO:0000313" key="1">
    <source>
        <dbReference type="EMBL" id="CDH51450.1"/>
    </source>
</evidence>
<dbReference type="OrthoDB" id="65596at2759"/>
<dbReference type="Gene3D" id="3.90.70.80">
    <property type="match status" value="1"/>
</dbReference>
<dbReference type="Proteomes" id="UP000027586">
    <property type="component" value="Unassembled WGS sequence"/>
</dbReference>
<accession>A0A068RP19</accession>
<organism evidence="1 2">
    <name type="scientific">Lichtheimia corymbifera JMRC:FSU:9682</name>
    <dbReference type="NCBI Taxonomy" id="1263082"/>
    <lineage>
        <taxon>Eukaryota</taxon>
        <taxon>Fungi</taxon>
        <taxon>Fungi incertae sedis</taxon>
        <taxon>Mucoromycota</taxon>
        <taxon>Mucoromycotina</taxon>
        <taxon>Mucoromycetes</taxon>
        <taxon>Mucorales</taxon>
        <taxon>Lichtheimiaceae</taxon>
        <taxon>Lichtheimia</taxon>
    </lineage>
</organism>